<evidence type="ECO:0000256" key="7">
    <source>
        <dbReference type="SAM" id="Phobius"/>
    </source>
</evidence>
<evidence type="ECO:0000256" key="2">
    <source>
        <dbReference type="ARBA" id="ARBA00007400"/>
    </source>
</evidence>
<comment type="similarity">
    <text evidence="2">Belongs to the acyltransferase 3 family.</text>
</comment>
<organism evidence="9 10">
    <name type="scientific">Phocaeicola vulgatus str. 3975 RP4</name>
    <dbReference type="NCBI Taxonomy" id="1339352"/>
    <lineage>
        <taxon>Bacteria</taxon>
        <taxon>Pseudomonadati</taxon>
        <taxon>Bacteroidota</taxon>
        <taxon>Bacteroidia</taxon>
        <taxon>Bacteroidales</taxon>
        <taxon>Bacteroidaceae</taxon>
        <taxon>Phocaeicola</taxon>
    </lineage>
</organism>
<comment type="subcellular location">
    <subcellularLocation>
        <location evidence="1">Cell membrane</location>
        <topology evidence="1">Multi-pass membrane protein</topology>
    </subcellularLocation>
</comment>
<reference evidence="9 10" key="1">
    <citation type="submission" date="2014-04" db="EMBL/GenBank/DDBJ databases">
        <authorList>
            <person name="Sears C."/>
            <person name="Carroll K."/>
            <person name="Sack B.R."/>
            <person name="Qadri F."/>
            <person name="Myers L.L."/>
            <person name="Chung G.-T."/>
            <person name="Escheverria P."/>
            <person name="Fraser C.M."/>
            <person name="Sadzewicz L."/>
            <person name="Shefchek K.A."/>
            <person name="Tallon L."/>
            <person name="Das S.P."/>
            <person name="Daugherty S."/>
            <person name="Mongodin E.F."/>
        </authorList>
    </citation>
    <scope>NUCLEOTIDE SEQUENCE [LARGE SCALE GENOMIC DNA]</scope>
    <source>
        <strain evidence="9 10">3975 RP4</strain>
    </source>
</reference>
<accession>A0A069SGB5</accession>
<dbReference type="InterPro" id="IPR002656">
    <property type="entry name" value="Acyl_transf_3_dom"/>
</dbReference>
<evidence type="ECO:0000256" key="3">
    <source>
        <dbReference type="ARBA" id="ARBA00022475"/>
    </source>
</evidence>
<evidence type="ECO:0000256" key="1">
    <source>
        <dbReference type="ARBA" id="ARBA00004651"/>
    </source>
</evidence>
<dbReference type="Proteomes" id="UP000027661">
    <property type="component" value="Unassembled WGS sequence"/>
</dbReference>
<feature type="transmembrane region" description="Helical" evidence="7">
    <location>
        <begin position="42"/>
        <end position="64"/>
    </location>
</feature>
<evidence type="ECO:0000313" key="10">
    <source>
        <dbReference type="Proteomes" id="UP000027661"/>
    </source>
</evidence>
<feature type="transmembrane region" description="Helical" evidence="7">
    <location>
        <begin position="287"/>
        <end position="308"/>
    </location>
</feature>
<dbReference type="GO" id="GO:0005886">
    <property type="term" value="C:plasma membrane"/>
    <property type="evidence" value="ECO:0007669"/>
    <property type="project" value="UniProtKB-SubCell"/>
</dbReference>
<keyword evidence="9" id="KW-0808">Transferase</keyword>
<keyword evidence="9" id="KW-0012">Acyltransferase</keyword>
<dbReference type="RefSeq" id="WP_016271727.1">
    <property type="nucleotide sequence ID" value="NZ_JNHM01000031.1"/>
</dbReference>
<feature type="transmembrane region" description="Helical" evidence="7">
    <location>
        <begin position="114"/>
        <end position="134"/>
    </location>
</feature>
<comment type="caution">
    <text evidence="9">The sequence shown here is derived from an EMBL/GenBank/DDBJ whole genome shotgun (WGS) entry which is preliminary data.</text>
</comment>
<dbReference type="PANTHER" id="PTHR40074">
    <property type="entry name" value="O-ACETYLTRANSFERASE WECH"/>
    <property type="match status" value="1"/>
</dbReference>
<gene>
    <name evidence="9" type="ORF">M099_2725</name>
</gene>
<feature type="transmembrane region" description="Helical" evidence="7">
    <location>
        <begin position="146"/>
        <end position="165"/>
    </location>
</feature>
<keyword evidence="5 7" id="KW-1133">Transmembrane helix</keyword>
<evidence type="ECO:0000313" key="9">
    <source>
        <dbReference type="EMBL" id="KDS53414.1"/>
    </source>
</evidence>
<dbReference type="AlphaFoldDB" id="A0A069SGB5"/>
<feature type="transmembrane region" description="Helical" evidence="7">
    <location>
        <begin position="12"/>
        <end position="30"/>
    </location>
</feature>
<keyword evidence="6 7" id="KW-0472">Membrane</keyword>
<dbReference type="Pfam" id="PF01757">
    <property type="entry name" value="Acyl_transf_3"/>
    <property type="match status" value="1"/>
</dbReference>
<keyword evidence="3" id="KW-1003">Cell membrane</keyword>
<evidence type="ECO:0000256" key="5">
    <source>
        <dbReference type="ARBA" id="ARBA00022989"/>
    </source>
</evidence>
<name>A0A069SGB5_PHOVU</name>
<feature type="transmembrane region" description="Helical" evidence="7">
    <location>
        <begin position="231"/>
        <end position="247"/>
    </location>
</feature>
<feature type="transmembrane region" description="Helical" evidence="7">
    <location>
        <begin position="201"/>
        <end position="225"/>
    </location>
</feature>
<dbReference type="PATRIC" id="fig|1339352.3.peg.2621"/>
<protein>
    <submittedName>
        <fullName evidence="9">Acyltransferase family protein</fullName>
    </submittedName>
</protein>
<feature type="domain" description="Acyltransferase 3" evidence="8">
    <location>
        <begin position="8"/>
        <end position="307"/>
    </location>
</feature>
<evidence type="ECO:0000256" key="4">
    <source>
        <dbReference type="ARBA" id="ARBA00022692"/>
    </source>
</evidence>
<keyword evidence="4 7" id="KW-0812">Transmembrane</keyword>
<sequence length="341" mass="39502">MAATRHSGLECLRIISIILIVSMHILGNTFHTSNWLNKEFILFINTLGNTGVTLFILISGYFGIRFNTHKFFKMLVVVWFYSIVSYLIETIWLHTPHTWTGLASSLLPILSKKYWFMTCYVVLYCFSPYLNRLVHNLSQKSYKQLLLLWGFFFVFAPTILFFEIQNDTGKGIINVTLAYLIGQYLKTYGLPENMKRHSREILSGSLACIFILNSLLTAMSGNIILRFARDNNLLIIIASIMIFYQFTRWHFSSRIINYLAGYVFALYMLQGLLIHCLQPWYVPYADSNLLVLYFMGTLVSICLTTLVIEWSRRLLLGKIENKLANAIEKRGAKIKMFADNH</sequence>
<dbReference type="GO" id="GO:0016413">
    <property type="term" value="F:O-acetyltransferase activity"/>
    <property type="evidence" value="ECO:0007669"/>
    <property type="project" value="TreeGrafter"/>
</dbReference>
<evidence type="ECO:0000256" key="6">
    <source>
        <dbReference type="ARBA" id="ARBA00023136"/>
    </source>
</evidence>
<proteinExistence type="inferred from homology"/>
<dbReference type="PANTHER" id="PTHR40074:SF2">
    <property type="entry name" value="O-ACETYLTRANSFERASE WECH"/>
    <property type="match status" value="1"/>
</dbReference>
<dbReference type="EMBL" id="JNHM01000031">
    <property type="protein sequence ID" value="KDS53414.1"/>
    <property type="molecule type" value="Genomic_DNA"/>
</dbReference>
<dbReference type="GO" id="GO:0009246">
    <property type="term" value="P:enterobacterial common antigen biosynthetic process"/>
    <property type="evidence" value="ECO:0007669"/>
    <property type="project" value="TreeGrafter"/>
</dbReference>
<feature type="transmembrane region" description="Helical" evidence="7">
    <location>
        <begin position="259"/>
        <end position="281"/>
    </location>
</feature>
<evidence type="ECO:0000259" key="8">
    <source>
        <dbReference type="Pfam" id="PF01757"/>
    </source>
</evidence>
<feature type="transmembrane region" description="Helical" evidence="7">
    <location>
        <begin position="71"/>
        <end position="94"/>
    </location>
</feature>